<evidence type="ECO:0000256" key="3">
    <source>
        <dbReference type="ARBA" id="ARBA00023212"/>
    </source>
</evidence>
<keyword evidence="2" id="KW-0963">Cytoplasm</keyword>
<dbReference type="SUPFAM" id="SSF52047">
    <property type="entry name" value="RNI-like"/>
    <property type="match status" value="1"/>
</dbReference>
<reference evidence="5" key="2">
    <citation type="submission" date="2023-06" db="EMBL/GenBank/DDBJ databases">
        <title>Long-read-based genome assembly of the green algal bacterivore Cymbomonas tetramitiformis.</title>
        <authorList>
            <person name="Gyaltshen Y."/>
            <person name="Rozenberg A."/>
            <person name="Paasch A."/>
            <person name="Burns J.A."/>
            <person name="Warring S."/>
            <person name="Larson R."/>
            <person name="Maurer-Alcala X."/>
            <person name="Dacks J."/>
            <person name="Kim E."/>
        </authorList>
    </citation>
    <scope>NUCLEOTIDE SEQUENCE</scope>
    <source>
        <strain evidence="5">PLY_AMNH</strain>
    </source>
</reference>
<dbReference type="Pfam" id="PF13516">
    <property type="entry name" value="LRR_6"/>
    <property type="match status" value="3"/>
</dbReference>
<reference evidence="5 7" key="1">
    <citation type="journal article" date="2015" name="Genome Biol. Evol.">
        <title>Comparative Genomics of a Bacterivorous Green Alga Reveals Evolutionary Causalities and Consequences of Phago-Mixotrophic Mode of Nutrition.</title>
        <authorList>
            <person name="Burns J.A."/>
            <person name="Paasch A."/>
            <person name="Narechania A."/>
            <person name="Kim E."/>
        </authorList>
    </citation>
    <scope>NUCLEOTIDE SEQUENCE [LARGE SCALE GENOMIC DNA]</scope>
    <source>
        <strain evidence="5">PLY_AMNH</strain>
    </source>
</reference>
<keyword evidence="4" id="KW-0175">Coiled coil</keyword>
<dbReference type="Gene3D" id="3.80.10.10">
    <property type="entry name" value="Ribonuclease Inhibitor"/>
    <property type="match status" value="2"/>
</dbReference>
<dbReference type="PANTHER" id="PTHR24107">
    <property type="entry name" value="YNEIN REGULATORY COMPLEX SUBUNIT 5"/>
    <property type="match status" value="1"/>
</dbReference>
<organism evidence="5 7">
    <name type="scientific">Cymbomonas tetramitiformis</name>
    <dbReference type="NCBI Taxonomy" id="36881"/>
    <lineage>
        <taxon>Eukaryota</taxon>
        <taxon>Viridiplantae</taxon>
        <taxon>Chlorophyta</taxon>
        <taxon>Pyramimonadophyceae</taxon>
        <taxon>Pyramimonadales</taxon>
        <taxon>Pyramimonadaceae</taxon>
        <taxon>Cymbomonas</taxon>
    </lineage>
</organism>
<dbReference type="InterPro" id="IPR052410">
    <property type="entry name" value="DRC5"/>
</dbReference>
<evidence type="ECO:0000256" key="4">
    <source>
        <dbReference type="SAM" id="Coils"/>
    </source>
</evidence>
<gene>
    <name evidence="6" type="ORF">CYMTET_43887</name>
    <name evidence="5" type="ORF">CYMTET_43891</name>
</gene>
<dbReference type="SMART" id="SM00368">
    <property type="entry name" value="LRR_RI"/>
    <property type="match status" value="4"/>
</dbReference>
<dbReference type="Proteomes" id="UP001190700">
    <property type="component" value="Unassembled WGS sequence"/>
</dbReference>
<accession>A0AAE0C2J1</accession>
<dbReference type="GO" id="GO:0005930">
    <property type="term" value="C:axoneme"/>
    <property type="evidence" value="ECO:0007669"/>
    <property type="project" value="UniProtKB-SubCell"/>
</dbReference>
<keyword evidence="3" id="KW-0206">Cytoskeleton</keyword>
<sequence>MPSWLSNAFGKSERNASSNLIPQGAGSPAVKLLVRNKAEESKERHKRRVQELTQRLTHSQSAVENLSWWNLSSEEVAQVITLALRCSSLTTLYLDGNHLGSSFSGISTVLLSPSCHLTELTLTENSIGPGALKAIGNALRVNTTLLLLDLRNNNVAANGTDFDALKTLTDCLAGEYGTPGINYNRTLRSLDLSGNTLLDFGVMTIQPVLLKSPVISEFHLAHNNITSEGARLLLSALKGGYEVGARVCRMQLQGNDITPRELLKINEVLNKSVSKRRSWEANVQSRCKHGGARGPKMIISNNQIHGRGQTAIDERTEPLKRSEVKSMSDQSHTLTRTNALGSSGDVLCCTPPFSACLVFQIAKDVCRVDSPRDHYRAPRRAKSAPLGLFGLEGIFAFYDVSFQNHTVVRDVIRDGGGQRVRIYWLRSREEKLWRMAGAAAEIGDHVPQNASMIVKAGVQTAFRGDSENLKLDPAALFERLPDSAKSGLGIEDAEAWCKYVVRSEYYIKYEEITRFVPHLDKPFVRNASEISLFTINQFFNQHEPVEEPSNILLGGATRFFGDFDAENEAALRKRADQDADDATILSLKPETGTASFFRQTPGARILHDGEEVVSGVKYLLRTDVMYKALFDLD</sequence>
<dbReference type="AlphaFoldDB" id="A0AAE0C2J1"/>
<dbReference type="EMBL" id="LGRX02029682">
    <property type="protein sequence ID" value="KAK3246573.1"/>
    <property type="molecule type" value="Genomic_DNA"/>
</dbReference>
<proteinExistence type="predicted"/>
<evidence type="ECO:0000313" key="6">
    <source>
        <dbReference type="EMBL" id="KAK3246578.1"/>
    </source>
</evidence>
<name>A0AAE0C2J1_9CHLO</name>
<dbReference type="Gene3D" id="2.60.120.620">
    <property type="entry name" value="q2cbj1_9rhob like domain"/>
    <property type="match status" value="1"/>
</dbReference>
<protein>
    <submittedName>
        <fullName evidence="5">Uncharacterized protein</fullName>
    </submittedName>
</protein>
<evidence type="ECO:0000256" key="1">
    <source>
        <dbReference type="ARBA" id="ARBA00004430"/>
    </source>
</evidence>
<keyword evidence="7" id="KW-1185">Reference proteome</keyword>
<dbReference type="EMBL" id="LGRX02029681">
    <property type="protein sequence ID" value="KAK3246578.1"/>
    <property type="molecule type" value="Genomic_DNA"/>
</dbReference>
<comment type="caution">
    <text evidence="5">The sequence shown here is derived from an EMBL/GenBank/DDBJ whole genome shotgun (WGS) entry which is preliminary data.</text>
</comment>
<dbReference type="InterPro" id="IPR032675">
    <property type="entry name" value="LRR_dom_sf"/>
</dbReference>
<evidence type="ECO:0000256" key="2">
    <source>
        <dbReference type="ARBA" id="ARBA00022490"/>
    </source>
</evidence>
<dbReference type="InterPro" id="IPR001611">
    <property type="entry name" value="Leu-rich_rpt"/>
</dbReference>
<evidence type="ECO:0000313" key="7">
    <source>
        <dbReference type="Proteomes" id="UP001190700"/>
    </source>
</evidence>
<evidence type="ECO:0000313" key="5">
    <source>
        <dbReference type="EMBL" id="KAK3246573.1"/>
    </source>
</evidence>
<feature type="coiled-coil region" evidence="4">
    <location>
        <begin position="35"/>
        <end position="62"/>
    </location>
</feature>
<comment type="subcellular location">
    <subcellularLocation>
        <location evidence="1">Cytoplasm</location>
        <location evidence="1">Cytoskeleton</location>
        <location evidence="1">Cilium axoneme</location>
    </subcellularLocation>
</comment>